<keyword evidence="3" id="KW-1185">Reference proteome</keyword>
<comment type="caution">
    <text evidence="2">The sequence shown here is derived from an EMBL/GenBank/DDBJ whole genome shotgun (WGS) entry which is preliminary data.</text>
</comment>
<organism evidence="2 3">
    <name type="scientific">Phakopsora pachyrhizi</name>
    <name type="common">Asian soybean rust disease fungus</name>
    <dbReference type="NCBI Taxonomy" id="170000"/>
    <lineage>
        <taxon>Eukaryota</taxon>
        <taxon>Fungi</taxon>
        <taxon>Dikarya</taxon>
        <taxon>Basidiomycota</taxon>
        <taxon>Pucciniomycotina</taxon>
        <taxon>Pucciniomycetes</taxon>
        <taxon>Pucciniales</taxon>
        <taxon>Phakopsoraceae</taxon>
        <taxon>Phakopsora</taxon>
    </lineage>
</organism>
<evidence type="ECO:0000256" key="1">
    <source>
        <dbReference type="SAM" id="Phobius"/>
    </source>
</evidence>
<keyword evidence="1" id="KW-1133">Transmembrane helix</keyword>
<dbReference type="Proteomes" id="UP001153365">
    <property type="component" value="Unassembled WGS sequence"/>
</dbReference>
<keyword evidence="1" id="KW-0472">Membrane</keyword>
<evidence type="ECO:0000313" key="2">
    <source>
        <dbReference type="EMBL" id="CAH7682962.1"/>
    </source>
</evidence>
<keyword evidence="1" id="KW-0812">Transmembrane</keyword>
<dbReference type="AlphaFoldDB" id="A0AAV0B754"/>
<protein>
    <submittedName>
        <fullName evidence="2">Expressed protein</fullName>
    </submittedName>
</protein>
<name>A0AAV0B754_PHAPC</name>
<reference evidence="2" key="1">
    <citation type="submission" date="2022-06" db="EMBL/GenBank/DDBJ databases">
        <authorList>
            <consortium name="SYNGENTA / RWTH Aachen University"/>
        </authorList>
    </citation>
    <scope>NUCLEOTIDE SEQUENCE</scope>
</reference>
<proteinExistence type="predicted"/>
<gene>
    <name evidence="2" type="ORF">PPACK8108_LOCUS16153</name>
</gene>
<feature type="transmembrane region" description="Helical" evidence="1">
    <location>
        <begin position="12"/>
        <end position="29"/>
    </location>
</feature>
<sequence length="149" mass="17189">MGISLDRISRKTFLWKLTLAICILIINIINENSRFVECEEHSSYQPDETEEELYSELDEDNIINCSGAVLTVTNANQDSVHEVICQTSGMNPLKYRCSDEQIRDFPTCFKCYEFHTLPNSSKSRRISVETPKSLDFILFSRSKIYSKCV</sequence>
<evidence type="ECO:0000313" key="3">
    <source>
        <dbReference type="Proteomes" id="UP001153365"/>
    </source>
</evidence>
<dbReference type="EMBL" id="CALTRL010004362">
    <property type="protein sequence ID" value="CAH7682962.1"/>
    <property type="molecule type" value="Genomic_DNA"/>
</dbReference>
<accession>A0AAV0B754</accession>